<proteinExistence type="inferred from homology"/>
<accession>A0A370DC19</accession>
<evidence type="ECO:0000256" key="8">
    <source>
        <dbReference type="ARBA" id="ARBA00023136"/>
    </source>
</evidence>
<dbReference type="AlphaFoldDB" id="A0A370DC19"/>
<name>A0A370DC19_9GAMM</name>
<dbReference type="GO" id="GO:0005886">
    <property type="term" value="C:plasma membrane"/>
    <property type="evidence" value="ECO:0007669"/>
    <property type="project" value="UniProtKB-SubCell"/>
</dbReference>
<evidence type="ECO:0000313" key="11">
    <source>
        <dbReference type="EMBL" id="RDH82423.1"/>
    </source>
</evidence>
<comment type="similarity">
    <text evidence="2 9">Belongs to the GSP I family.</text>
</comment>
<dbReference type="Pfam" id="PF07963">
    <property type="entry name" value="N_methyl"/>
    <property type="match status" value="1"/>
</dbReference>
<dbReference type="GO" id="GO:0015627">
    <property type="term" value="C:type II protein secretion system complex"/>
    <property type="evidence" value="ECO:0007669"/>
    <property type="project" value="UniProtKB-UniRule"/>
</dbReference>
<evidence type="ECO:0000259" key="10">
    <source>
        <dbReference type="Pfam" id="PF02501"/>
    </source>
</evidence>
<evidence type="ECO:0000256" key="4">
    <source>
        <dbReference type="ARBA" id="ARBA00022481"/>
    </source>
</evidence>
<dbReference type="InterPro" id="IPR010052">
    <property type="entry name" value="T2SS_protein-GspI"/>
</dbReference>
<comment type="subcellular location">
    <subcellularLocation>
        <location evidence="1 9">Cell inner membrane</location>
        <topology evidence="1 9">Single-pass membrane protein</topology>
    </subcellularLocation>
</comment>
<evidence type="ECO:0000313" key="12">
    <source>
        <dbReference type="Proteomes" id="UP000254266"/>
    </source>
</evidence>
<keyword evidence="8 9" id="KW-0472">Membrane</keyword>
<organism evidence="11 12">
    <name type="scientific">endosymbiont of Galathealinum brachiosum</name>
    <dbReference type="NCBI Taxonomy" id="2200906"/>
    <lineage>
        <taxon>Bacteria</taxon>
        <taxon>Pseudomonadati</taxon>
        <taxon>Pseudomonadota</taxon>
        <taxon>Gammaproteobacteria</taxon>
        <taxon>sulfur-oxidizing symbionts</taxon>
    </lineage>
</organism>
<dbReference type="SUPFAM" id="SSF54523">
    <property type="entry name" value="Pili subunits"/>
    <property type="match status" value="2"/>
</dbReference>
<dbReference type="Proteomes" id="UP000254266">
    <property type="component" value="Unassembled WGS sequence"/>
</dbReference>
<dbReference type="PANTHER" id="PTHR38779:SF2">
    <property type="entry name" value="TYPE II SECRETION SYSTEM PROTEIN I-RELATED"/>
    <property type="match status" value="1"/>
</dbReference>
<comment type="function">
    <text evidence="9">Component of the type II secretion system required for the energy-dependent secretion of extracellular factors such as proteases and toxins from the periplasm.</text>
</comment>
<evidence type="ECO:0000256" key="5">
    <source>
        <dbReference type="ARBA" id="ARBA00022519"/>
    </source>
</evidence>
<evidence type="ECO:0000256" key="7">
    <source>
        <dbReference type="ARBA" id="ARBA00022989"/>
    </source>
</evidence>
<dbReference type="InterPro" id="IPR045584">
    <property type="entry name" value="Pilin-like"/>
</dbReference>
<evidence type="ECO:0000256" key="6">
    <source>
        <dbReference type="ARBA" id="ARBA00022692"/>
    </source>
</evidence>
<comment type="caution">
    <text evidence="11">The sequence shown here is derived from an EMBL/GenBank/DDBJ whole genome shotgun (WGS) entry which is preliminary data.</text>
</comment>
<keyword evidence="7 9" id="KW-1133">Transmembrane helix</keyword>
<keyword evidence="3" id="KW-1003">Cell membrane</keyword>
<gene>
    <name evidence="11" type="primary">gspI</name>
    <name evidence="11" type="ORF">DIZ80_09015</name>
</gene>
<dbReference type="NCBIfam" id="TIGR01707">
    <property type="entry name" value="gspI"/>
    <property type="match status" value="1"/>
</dbReference>
<keyword evidence="6 9" id="KW-0812">Transmembrane</keyword>
<sequence>MSRIMNKSTNGFTLIEVMVALAIIAIALASLIKASGNHTHSATYLKSKTLAHYVAMNEITQLQIDKAWPDLGTTKKSTEMADVEWYWTREIKKTGDESGNIRGLKFTVYLDEGRTRNLAMVQAFIANPAQNITPAADSENTGGNE</sequence>
<dbReference type="InterPro" id="IPR003413">
    <property type="entry name" value="T2SS_GspI_C"/>
</dbReference>
<keyword evidence="5 9" id="KW-0997">Cell inner membrane</keyword>
<evidence type="ECO:0000256" key="3">
    <source>
        <dbReference type="ARBA" id="ARBA00022475"/>
    </source>
</evidence>
<dbReference type="EMBL" id="QFXC01000011">
    <property type="protein sequence ID" value="RDH82423.1"/>
    <property type="molecule type" value="Genomic_DNA"/>
</dbReference>
<comment type="subunit">
    <text evidence="9">Type II secretion is composed of four main components: the outer membrane complex, the inner membrane complex, the cytoplasmic secretion ATPase and the periplasm-spanning pseudopilus.</text>
</comment>
<evidence type="ECO:0000256" key="1">
    <source>
        <dbReference type="ARBA" id="ARBA00004377"/>
    </source>
</evidence>
<dbReference type="InterPro" id="IPR012902">
    <property type="entry name" value="N_methyl_site"/>
</dbReference>
<keyword evidence="12" id="KW-1185">Reference proteome</keyword>
<dbReference type="PANTHER" id="PTHR38779">
    <property type="entry name" value="TYPE II SECRETION SYSTEM PROTEIN I-RELATED"/>
    <property type="match status" value="1"/>
</dbReference>
<dbReference type="Gene3D" id="3.30.1300.30">
    <property type="entry name" value="GSPII I/J protein-like"/>
    <property type="match status" value="1"/>
</dbReference>
<dbReference type="GO" id="GO:0015628">
    <property type="term" value="P:protein secretion by the type II secretion system"/>
    <property type="evidence" value="ECO:0007669"/>
    <property type="project" value="UniProtKB-UniRule"/>
</dbReference>
<feature type="transmembrane region" description="Helical" evidence="9">
    <location>
        <begin position="12"/>
        <end position="32"/>
    </location>
</feature>
<comment type="PTM">
    <text evidence="9">Cleaved by prepilin peptidase.</text>
</comment>
<feature type="domain" description="Type II secretion system protein GspI C-terminal" evidence="10">
    <location>
        <begin position="45"/>
        <end position="125"/>
    </location>
</feature>
<evidence type="ECO:0000256" key="2">
    <source>
        <dbReference type="ARBA" id="ARBA00008358"/>
    </source>
</evidence>
<evidence type="ECO:0000256" key="9">
    <source>
        <dbReference type="RuleBase" id="RU368030"/>
    </source>
</evidence>
<reference evidence="11 12" key="1">
    <citation type="journal article" date="2018" name="ISME J.">
        <title>Endosymbiont genomes yield clues of tubeworm success.</title>
        <authorList>
            <person name="Li Y."/>
            <person name="Liles M.R."/>
            <person name="Halanych K.M."/>
        </authorList>
    </citation>
    <scope>NUCLEOTIDE SEQUENCE [LARGE SCALE GENOMIC DNA]</scope>
    <source>
        <strain evidence="11">A1464</strain>
    </source>
</reference>
<dbReference type="Pfam" id="PF02501">
    <property type="entry name" value="T2SSI"/>
    <property type="match status" value="1"/>
</dbReference>
<dbReference type="NCBIfam" id="TIGR02532">
    <property type="entry name" value="IV_pilin_GFxxxE"/>
    <property type="match status" value="1"/>
</dbReference>
<keyword evidence="4 9" id="KW-0488">Methylation</keyword>
<protein>
    <recommendedName>
        <fullName evidence="9">Type II secretion system protein I</fullName>
        <shortName evidence="9">T2SS minor pseudopilin I</shortName>
    </recommendedName>
</protein>